<comment type="caution">
    <text evidence="2">The sequence shown here is derived from an EMBL/GenBank/DDBJ whole genome shotgun (WGS) entry which is preliminary data.</text>
</comment>
<sequence>MNDDRPSRRLIEDADIVFTATVRADRMRFAEVPETSVRFAGEPGEESGSGSRRDRLPERVREGEEYRNVRIEYVIASRIAFPGAEDGQEEPDRRT</sequence>
<dbReference type="EMBL" id="JAPNUD010000116">
    <property type="protein sequence ID" value="MDA0644967.1"/>
    <property type="molecule type" value="Genomic_DNA"/>
</dbReference>
<dbReference type="RefSeq" id="WP_271278767.1">
    <property type="nucleotide sequence ID" value="NZ_BAABFD010000008.1"/>
</dbReference>
<accession>A0ABT4T636</accession>
<organism evidence="2 3">
    <name type="scientific">Nonomuraea ferruginea</name>
    <dbReference type="NCBI Taxonomy" id="46174"/>
    <lineage>
        <taxon>Bacteria</taxon>
        <taxon>Bacillati</taxon>
        <taxon>Actinomycetota</taxon>
        <taxon>Actinomycetes</taxon>
        <taxon>Streptosporangiales</taxon>
        <taxon>Streptosporangiaceae</taxon>
        <taxon>Nonomuraea</taxon>
    </lineage>
</organism>
<evidence type="ECO:0000256" key="1">
    <source>
        <dbReference type="SAM" id="MobiDB-lite"/>
    </source>
</evidence>
<dbReference type="Proteomes" id="UP001212498">
    <property type="component" value="Unassembled WGS sequence"/>
</dbReference>
<proteinExistence type="predicted"/>
<feature type="region of interest" description="Disordered" evidence="1">
    <location>
        <begin position="35"/>
        <end position="59"/>
    </location>
</feature>
<keyword evidence="3" id="KW-1185">Reference proteome</keyword>
<reference evidence="2 3" key="1">
    <citation type="submission" date="2022-11" db="EMBL/GenBank/DDBJ databases">
        <title>Nonomuraea corallina sp. nov., a new species of the genus Nonomuraea isolated from sea side sediment in Thai sea.</title>
        <authorList>
            <person name="Ngamcharungchit C."/>
            <person name="Matsumoto A."/>
            <person name="Suriyachadkun C."/>
            <person name="Panbangred W."/>
            <person name="Inahashi Y."/>
            <person name="Intra B."/>
        </authorList>
    </citation>
    <scope>NUCLEOTIDE SEQUENCE [LARGE SCALE GENOMIC DNA]</scope>
    <source>
        <strain evidence="2 3">DSM 43553</strain>
    </source>
</reference>
<gene>
    <name evidence="2" type="ORF">OUY24_30455</name>
</gene>
<evidence type="ECO:0000313" key="3">
    <source>
        <dbReference type="Proteomes" id="UP001212498"/>
    </source>
</evidence>
<name>A0ABT4T636_9ACTN</name>
<protein>
    <submittedName>
        <fullName evidence="2">Uncharacterized protein</fullName>
    </submittedName>
</protein>
<evidence type="ECO:0000313" key="2">
    <source>
        <dbReference type="EMBL" id="MDA0644967.1"/>
    </source>
</evidence>